<accession>A0A7K1V8U2</accession>
<proteinExistence type="predicted"/>
<evidence type="ECO:0000256" key="1">
    <source>
        <dbReference type="SAM" id="MobiDB-lite"/>
    </source>
</evidence>
<sequence>MIKPLTLLAAAALATGGLGFGTVSDTRFEAACLWAGEAHAQGSQVAAGGMAFTCGNDAAGPHWFRGGGAGASTVPNPGANSNPSGLFSAGARQPGTDYDDYCVGDQLISGVEDVFEAVPTSGGLLWKSAGSVSQWTFDPGVVQPKTSTRSTGLCHDGQLL</sequence>
<keyword evidence="4" id="KW-1185">Reference proteome</keyword>
<evidence type="ECO:0008006" key="5">
    <source>
        <dbReference type="Google" id="ProtNLM"/>
    </source>
</evidence>
<feature type="compositionally biased region" description="Polar residues" evidence="1">
    <location>
        <begin position="73"/>
        <end position="85"/>
    </location>
</feature>
<evidence type="ECO:0000256" key="2">
    <source>
        <dbReference type="SAM" id="SignalP"/>
    </source>
</evidence>
<reference evidence="3 4" key="1">
    <citation type="submission" date="2019-12" db="EMBL/GenBank/DDBJ databases">
        <title>Nocardia sp. nov. ET3-3 isolated from soil.</title>
        <authorList>
            <person name="Kanchanasin P."/>
            <person name="Tanasupawat S."/>
            <person name="Yuki M."/>
            <person name="Kudo T."/>
        </authorList>
    </citation>
    <scope>NUCLEOTIDE SEQUENCE [LARGE SCALE GENOMIC DNA]</scope>
    <source>
        <strain evidence="3 4">ET3-3</strain>
    </source>
</reference>
<feature type="region of interest" description="Disordered" evidence="1">
    <location>
        <begin position="67"/>
        <end position="89"/>
    </location>
</feature>
<dbReference type="AlphaFoldDB" id="A0A7K1V8U2"/>
<name>A0A7K1V8U2_9NOCA</name>
<feature type="chain" id="PRO_5038687684" description="Link domain-containing protein" evidence="2">
    <location>
        <begin position="20"/>
        <end position="160"/>
    </location>
</feature>
<keyword evidence="2" id="KW-0732">Signal</keyword>
<protein>
    <recommendedName>
        <fullName evidence="5">Link domain-containing protein</fullName>
    </recommendedName>
</protein>
<dbReference type="EMBL" id="WRPP01000011">
    <property type="protein sequence ID" value="MVU82879.1"/>
    <property type="molecule type" value="Genomic_DNA"/>
</dbReference>
<feature type="signal peptide" evidence="2">
    <location>
        <begin position="1"/>
        <end position="19"/>
    </location>
</feature>
<comment type="caution">
    <text evidence="3">The sequence shown here is derived from an EMBL/GenBank/DDBJ whole genome shotgun (WGS) entry which is preliminary data.</text>
</comment>
<organism evidence="3 4">
    <name type="scientific">Nocardia terrae</name>
    <dbReference type="NCBI Taxonomy" id="2675851"/>
    <lineage>
        <taxon>Bacteria</taxon>
        <taxon>Bacillati</taxon>
        <taxon>Actinomycetota</taxon>
        <taxon>Actinomycetes</taxon>
        <taxon>Mycobacteriales</taxon>
        <taxon>Nocardiaceae</taxon>
        <taxon>Nocardia</taxon>
    </lineage>
</organism>
<dbReference type="Proteomes" id="UP000466794">
    <property type="component" value="Unassembled WGS sequence"/>
</dbReference>
<evidence type="ECO:0000313" key="3">
    <source>
        <dbReference type="EMBL" id="MVU82879.1"/>
    </source>
</evidence>
<gene>
    <name evidence="3" type="ORF">GPX89_37295</name>
</gene>
<dbReference type="RefSeq" id="WP_157392487.1">
    <property type="nucleotide sequence ID" value="NZ_WRPP01000011.1"/>
</dbReference>
<evidence type="ECO:0000313" key="4">
    <source>
        <dbReference type="Proteomes" id="UP000466794"/>
    </source>
</evidence>